<feature type="region of interest" description="Disordered" evidence="1">
    <location>
        <begin position="400"/>
        <end position="423"/>
    </location>
</feature>
<comment type="caution">
    <text evidence="2">The sequence shown here is derived from an EMBL/GenBank/DDBJ whole genome shotgun (WGS) entry which is preliminary data.</text>
</comment>
<gene>
    <name evidence="2" type="ORF">PIB30_018331</name>
</gene>
<dbReference type="Proteomes" id="UP001341840">
    <property type="component" value="Unassembled WGS sequence"/>
</dbReference>
<feature type="compositionally biased region" description="Basic and acidic residues" evidence="1">
    <location>
        <begin position="481"/>
        <end position="493"/>
    </location>
</feature>
<dbReference type="PANTHER" id="PTHR36071">
    <property type="entry name" value="DNA DOUBLE-STRAND BREAK REPAIR PROTEIN"/>
    <property type="match status" value="1"/>
</dbReference>
<feature type="compositionally biased region" description="Polar residues" evidence="1">
    <location>
        <begin position="457"/>
        <end position="467"/>
    </location>
</feature>
<reference evidence="2 3" key="1">
    <citation type="journal article" date="2023" name="Plants (Basel)">
        <title>Bridging the Gap: Combining Genomics and Transcriptomics Approaches to Understand Stylosanthes scabra, an Orphan Legume from the Brazilian Caatinga.</title>
        <authorList>
            <person name="Ferreira-Neto J.R.C."/>
            <person name="da Silva M.D."/>
            <person name="Binneck E."/>
            <person name="de Melo N.F."/>
            <person name="da Silva R.H."/>
            <person name="de Melo A.L.T.M."/>
            <person name="Pandolfi V."/>
            <person name="Bustamante F.O."/>
            <person name="Brasileiro-Vidal A.C."/>
            <person name="Benko-Iseppon A.M."/>
        </authorList>
    </citation>
    <scope>NUCLEOTIDE SEQUENCE [LARGE SCALE GENOMIC DNA]</scope>
    <source>
        <tissue evidence="2">Leaves</tissue>
    </source>
</reference>
<name>A0ABU6Q9C4_9FABA</name>
<protein>
    <submittedName>
        <fullName evidence="2">Uncharacterized protein</fullName>
    </submittedName>
</protein>
<dbReference type="EMBL" id="JASCZI010000055">
    <property type="protein sequence ID" value="MED6107869.1"/>
    <property type="molecule type" value="Genomic_DNA"/>
</dbReference>
<organism evidence="2 3">
    <name type="scientific">Stylosanthes scabra</name>
    <dbReference type="NCBI Taxonomy" id="79078"/>
    <lineage>
        <taxon>Eukaryota</taxon>
        <taxon>Viridiplantae</taxon>
        <taxon>Streptophyta</taxon>
        <taxon>Embryophyta</taxon>
        <taxon>Tracheophyta</taxon>
        <taxon>Spermatophyta</taxon>
        <taxon>Magnoliopsida</taxon>
        <taxon>eudicotyledons</taxon>
        <taxon>Gunneridae</taxon>
        <taxon>Pentapetalae</taxon>
        <taxon>rosids</taxon>
        <taxon>fabids</taxon>
        <taxon>Fabales</taxon>
        <taxon>Fabaceae</taxon>
        <taxon>Papilionoideae</taxon>
        <taxon>50 kb inversion clade</taxon>
        <taxon>dalbergioids sensu lato</taxon>
        <taxon>Dalbergieae</taxon>
        <taxon>Pterocarpus clade</taxon>
        <taxon>Stylosanthes</taxon>
    </lineage>
</organism>
<keyword evidence="3" id="KW-1185">Reference proteome</keyword>
<accession>A0ABU6Q9C4</accession>
<evidence type="ECO:0000313" key="3">
    <source>
        <dbReference type="Proteomes" id="UP001341840"/>
    </source>
</evidence>
<proteinExistence type="predicted"/>
<evidence type="ECO:0000256" key="1">
    <source>
        <dbReference type="SAM" id="MobiDB-lite"/>
    </source>
</evidence>
<feature type="compositionally biased region" description="Acidic residues" evidence="1">
    <location>
        <begin position="400"/>
        <end position="416"/>
    </location>
</feature>
<evidence type="ECO:0000313" key="2">
    <source>
        <dbReference type="EMBL" id="MED6107869.1"/>
    </source>
</evidence>
<dbReference type="PANTHER" id="PTHR36071:SF1">
    <property type="entry name" value="DNA DOUBLE-STRAND BREAK REPAIR PROTEIN"/>
    <property type="match status" value="1"/>
</dbReference>
<sequence>MKFHKTNALSVFSEIKKQHKQIKLKRSFLPESLIREDDLFYDTVRDHVESAFGASGVVIDDDLPQDNVHLIHMPEVKLKRLILLSLDRLSTKGLYLLAMIVTDGSVKYEKTRHNLKQIIKGSLSNVLGSKSLNPRQLESRKQIFHLLSDPQHSRYGGETFPVLSSESCHAAVVKVLHQLRSFPTQTLIAMHNKLNGVKACTRQLQPRKHGWGRDKLIERVNKISREKLLQYDSEDDLQESLAKAMAVADLSLKLTGRQKTFAREFYQFPPEIKSLQTNIMNAIWSVQNIVTIPVLRNLQLLIEPDAKISNKSLRKAFINLLTKLLFDSVDLDTIPKTLSHIIAVIHKNSKSTDNVVFNRKYIDKEVDYILGMSAQTKQIVLDLLPDHAFDQDFTDAYVEELEESDDSDSDDDDDDYDKLRKDRVDSNYEAESIGDFTPDLFSPSTPIKEEDDLVCPPTTSGRFCSSSPDREHSENFVNKPALHESGTDTDMRDASEPMASKNSIGRNQYLAIQDACDKTSMLAYNLVGCLLREFAITEGHDLNANNRLYLNSGNPIEDVQETEQSSSGNTESSTVIRVVKELVPSFSDSAMEKLKEILMS</sequence>
<feature type="region of interest" description="Disordered" evidence="1">
    <location>
        <begin position="450"/>
        <end position="493"/>
    </location>
</feature>